<dbReference type="GO" id="GO:0005829">
    <property type="term" value="C:cytosol"/>
    <property type="evidence" value="ECO:0007669"/>
    <property type="project" value="TreeGrafter"/>
</dbReference>
<reference evidence="1" key="1">
    <citation type="submission" date="2021-09" db="EMBL/GenBank/DDBJ databases">
        <authorList>
            <consortium name="AG Swart"/>
            <person name="Singh M."/>
            <person name="Singh A."/>
            <person name="Seah K."/>
            <person name="Emmerich C."/>
        </authorList>
    </citation>
    <scope>NUCLEOTIDE SEQUENCE</scope>
    <source>
        <strain evidence="1">ATCC30299</strain>
    </source>
</reference>
<dbReference type="Pfam" id="PF01237">
    <property type="entry name" value="Oxysterol_BP"/>
    <property type="match status" value="1"/>
</dbReference>
<dbReference type="InterPro" id="IPR037239">
    <property type="entry name" value="OSBP_sf"/>
</dbReference>
<dbReference type="InterPro" id="IPR000648">
    <property type="entry name" value="Oxysterol-bd"/>
</dbReference>
<sequence>MENQEEQKEPAESTIRSESQIIEDAINWKPVESSDDYRVENAYAYGGIALLNQATVSKMRSIGKEIVKEIGRRILSGNLNLTTISFPIKCMQANTALHNTVKGLLMCPLYMNKAASIPDHLERFKLVIACSISSYLYTSTFEKPLNPILGETLHGKLEDGGEIWAEQTSHHPPVSHFYIEGPNKSYICHGNYNYTASAGLNSVTITNYGKKYFQFPDGYVVSQNLPIETFSGTFFGAVRHESLGVIEFSDNLSYFKARIEFGADKTLPSDHITGEITDMDRNKICEISGTYCGHIEIDGKRYWDPRYVTPYKISYDIILPSDSEVREDIRTLRLGQVEEAQAAKEALENLQRHDRHLRNANH</sequence>
<name>A0AAU9JJR6_9CILI</name>
<evidence type="ECO:0000313" key="1">
    <source>
        <dbReference type="EMBL" id="CAG9326203.1"/>
    </source>
</evidence>
<evidence type="ECO:0000313" key="2">
    <source>
        <dbReference type="Proteomes" id="UP001162131"/>
    </source>
</evidence>
<dbReference type="Gene3D" id="2.40.160.120">
    <property type="match status" value="1"/>
</dbReference>
<dbReference type="Proteomes" id="UP001162131">
    <property type="component" value="Unassembled WGS sequence"/>
</dbReference>
<protein>
    <recommendedName>
        <fullName evidence="3">Oxysterol-binding protein</fullName>
    </recommendedName>
</protein>
<dbReference type="SUPFAM" id="SSF144000">
    <property type="entry name" value="Oxysterol-binding protein-like"/>
    <property type="match status" value="1"/>
</dbReference>
<proteinExistence type="predicted"/>
<keyword evidence="2" id="KW-1185">Reference proteome</keyword>
<dbReference type="EMBL" id="CAJZBQ010000040">
    <property type="protein sequence ID" value="CAG9326203.1"/>
    <property type="molecule type" value="Genomic_DNA"/>
</dbReference>
<dbReference type="AlphaFoldDB" id="A0AAU9JJR6"/>
<dbReference type="PANTHER" id="PTHR10972:SF148">
    <property type="entry name" value="OXYSTEROL-BINDING PROTEIN 9"/>
    <property type="match status" value="1"/>
</dbReference>
<comment type="caution">
    <text evidence="1">The sequence shown here is derived from an EMBL/GenBank/DDBJ whole genome shotgun (WGS) entry which is preliminary data.</text>
</comment>
<dbReference type="PANTHER" id="PTHR10972">
    <property type="entry name" value="OXYSTEROL-BINDING PROTEIN-RELATED"/>
    <property type="match status" value="1"/>
</dbReference>
<dbReference type="GO" id="GO:0032934">
    <property type="term" value="F:sterol binding"/>
    <property type="evidence" value="ECO:0007669"/>
    <property type="project" value="TreeGrafter"/>
</dbReference>
<organism evidence="1 2">
    <name type="scientific">Blepharisma stoltei</name>
    <dbReference type="NCBI Taxonomy" id="1481888"/>
    <lineage>
        <taxon>Eukaryota</taxon>
        <taxon>Sar</taxon>
        <taxon>Alveolata</taxon>
        <taxon>Ciliophora</taxon>
        <taxon>Postciliodesmatophora</taxon>
        <taxon>Heterotrichea</taxon>
        <taxon>Heterotrichida</taxon>
        <taxon>Blepharismidae</taxon>
        <taxon>Blepharisma</taxon>
    </lineage>
</organism>
<accession>A0AAU9JJR6</accession>
<dbReference type="GO" id="GO:0016020">
    <property type="term" value="C:membrane"/>
    <property type="evidence" value="ECO:0007669"/>
    <property type="project" value="TreeGrafter"/>
</dbReference>
<evidence type="ECO:0008006" key="3">
    <source>
        <dbReference type="Google" id="ProtNLM"/>
    </source>
</evidence>
<gene>
    <name evidence="1" type="ORF">BSTOLATCC_MIC40635</name>
</gene>